<dbReference type="InterPro" id="IPR028205">
    <property type="entry name" value="LCE"/>
</dbReference>
<comment type="similarity">
    <text evidence="1">Belongs to the LCE family.</text>
</comment>
<evidence type="ECO:0000256" key="3">
    <source>
        <dbReference type="SAM" id="MobiDB-lite"/>
    </source>
</evidence>
<organism evidence="4 5">
    <name type="scientific">Marmota monax</name>
    <name type="common">Woodchuck</name>
    <dbReference type="NCBI Taxonomy" id="9995"/>
    <lineage>
        <taxon>Eukaryota</taxon>
        <taxon>Metazoa</taxon>
        <taxon>Chordata</taxon>
        <taxon>Craniata</taxon>
        <taxon>Vertebrata</taxon>
        <taxon>Euteleostomi</taxon>
        <taxon>Mammalia</taxon>
        <taxon>Eutheria</taxon>
        <taxon>Euarchontoglires</taxon>
        <taxon>Glires</taxon>
        <taxon>Rodentia</taxon>
        <taxon>Sciuromorpha</taxon>
        <taxon>Sciuridae</taxon>
        <taxon>Xerinae</taxon>
        <taxon>Marmotini</taxon>
        <taxon>Marmota</taxon>
    </lineage>
</organism>
<feature type="region of interest" description="Disordered" evidence="3">
    <location>
        <begin position="124"/>
        <end position="158"/>
    </location>
</feature>
<dbReference type="PRINTS" id="PR00021">
    <property type="entry name" value="PRORICH"/>
</dbReference>
<dbReference type="EMBL" id="CABDUW010002020">
    <property type="protein sequence ID" value="VTJ85086.1"/>
    <property type="molecule type" value="Genomic_DNA"/>
</dbReference>
<name>A0A5E4CTF1_MARMO</name>
<keyword evidence="2" id="KW-0417">Keratinization</keyword>
<feature type="region of interest" description="Disordered" evidence="3">
    <location>
        <begin position="43"/>
        <end position="92"/>
    </location>
</feature>
<proteinExistence type="inferred from homology"/>
<evidence type="ECO:0000256" key="1">
    <source>
        <dbReference type="ARBA" id="ARBA00006189"/>
    </source>
</evidence>
<feature type="compositionally biased region" description="Gly residues" evidence="3">
    <location>
        <begin position="227"/>
        <end position="246"/>
    </location>
</feature>
<reference evidence="4" key="1">
    <citation type="submission" date="2019-04" db="EMBL/GenBank/DDBJ databases">
        <authorList>
            <person name="Alioto T."/>
            <person name="Alioto T."/>
        </authorList>
    </citation>
    <scope>NUCLEOTIDE SEQUENCE [LARGE SCALE GENOMIC DNA]</scope>
</reference>
<evidence type="ECO:0000313" key="4">
    <source>
        <dbReference type="EMBL" id="VTJ85086.1"/>
    </source>
</evidence>
<dbReference type="AlphaFoldDB" id="A0A5E4CTF1"/>
<comment type="caution">
    <text evidence="4">The sequence shown here is derived from an EMBL/GenBank/DDBJ whole genome shotgun (WGS) entry which is preliminary data.</text>
</comment>
<evidence type="ECO:0008006" key="6">
    <source>
        <dbReference type="Google" id="ProtNLM"/>
    </source>
</evidence>
<accession>A0A5E4CTF1</accession>
<feature type="compositionally biased region" description="Basic and acidic residues" evidence="3">
    <location>
        <begin position="65"/>
        <end position="75"/>
    </location>
</feature>
<dbReference type="Pfam" id="PF14672">
    <property type="entry name" value="LCE"/>
    <property type="match status" value="1"/>
</dbReference>
<feature type="region of interest" description="Disordered" evidence="3">
    <location>
        <begin position="218"/>
        <end position="246"/>
    </location>
</feature>
<evidence type="ECO:0000313" key="5">
    <source>
        <dbReference type="Proteomes" id="UP000335636"/>
    </source>
</evidence>
<sequence>MVDLDGSGWCPGCESSGVLRLCLTTLHWIKGLLPWAPHPQLLQAQPPPAPASVASGECPAGGHPHPGEGRGDKHSLQCRGGKRRWRNRAGLGGPLGTGTLESPANECMCWCFCEDRGGGTRGVPAFSSGSRARGRTGGPPGSLTPVEMSFQQNQQQCQPPPKCPSPKCPSPKCPPKSPAQCPPAASGCALRSGGCTGPSSEGGCFLSHHRHHRSHRCRRQSSDSCDGGSGQQSGGPGCGHSSGGCC</sequence>
<gene>
    <name evidence="4" type="ORF">MONAX_5E023102</name>
</gene>
<protein>
    <recommendedName>
        <fullName evidence="6">IGFBP N-terminal domain-containing protein</fullName>
    </recommendedName>
</protein>
<keyword evidence="5" id="KW-1185">Reference proteome</keyword>
<dbReference type="Proteomes" id="UP000335636">
    <property type="component" value="Unassembled WGS sequence"/>
</dbReference>
<evidence type="ECO:0000256" key="2">
    <source>
        <dbReference type="ARBA" id="ARBA00023249"/>
    </source>
</evidence>
<dbReference type="GO" id="GO:0031424">
    <property type="term" value="P:keratinization"/>
    <property type="evidence" value="ECO:0007669"/>
    <property type="project" value="UniProtKB-KW"/>
</dbReference>